<gene>
    <name evidence="7" type="ORF">F1D05_10250</name>
</gene>
<dbReference type="Pfam" id="PF00589">
    <property type="entry name" value="Phage_integrase"/>
    <property type="match status" value="1"/>
</dbReference>
<dbReference type="InterPro" id="IPR050090">
    <property type="entry name" value="Tyrosine_recombinase_XerCD"/>
</dbReference>
<keyword evidence="2 4" id="KW-0238">DNA-binding</keyword>
<dbReference type="InterPro" id="IPR004107">
    <property type="entry name" value="Integrase_SAM-like_N"/>
</dbReference>
<keyword evidence="8" id="KW-1185">Reference proteome</keyword>
<evidence type="ECO:0000256" key="4">
    <source>
        <dbReference type="PROSITE-ProRule" id="PRU01248"/>
    </source>
</evidence>
<dbReference type="InterPro" id="IPR002104">
    <property type="entry name" value="Integrase_catalytic"/>
</dbReference>
<dbReference type="Pfam" id="PF02899">
    <property type="entry name" value="Phage_int_SAM_1"/>
    <property type="match status" value="1"/>
</dbReference>
<feature type="domain" description="Core-binding (CB)" evidence="6">
    <location>
        <begin position="21"/>
        <end position="127"/>
    </location>
</feature>
<evidence type="ECO:0000259" key="6">
    <source>
        <dbReference type="PROSITE" id="PS51900"/>
    </source>
</evidence>
<evidence type="ECO:0000259" key="5">
    <source>
        <dbReference type="PROSITE" id="PS51898"/>
    </source>
</evidence>
<keyword evidence="3" id="KW-0233">DNA recombination</keyword>
<organism evidence="7 8">
    <name type="scientific">Kribbella qitaiheensis</name>
    <dbReference type="NCBI Taxonomy" id="1544730"/>
    <lineage>
        <taxon>Bacteria</taxon>
        <taxon>Bacillati</taxon>
        <taxon>Actinomycetota</taxon>
        <taxon>Actinomycetes</taxon>
        <taxon>Propionibacteriales</taxon>
        <taxon>Kribbellaceae</taxon>
        <taxon>Kribbella</taxon>
    </lineage>
</organism>
<dbReference type="KEGG" id="kqi:F1D05_10250"/>
<dbReference type="Proteomes" id="UP000515563">
    <property type="component" value="Chromosome"/>
</dbReference>
<evidence type="ECO:0000256" key="2">
    <source>
        <dbReference type="ARBA" id="ARBA00023125"/>
    </source>
</evidence>
<proteinExistence type="predicted"/>
<dbReference type="GO" id="GO:0003677">
    <property type="term" value="F:DNA binding"/>
    <property type="evidence" value="ECO:0007669"/>
    <property type="project" value="UniProtKB-UniRule"/>
</dbReference>
<evidence type="ECO:0000256" key="1">
    <source>
        <dbReference type="ARBA" id="ARBA00022908"/>
    </source>
</evidence>
<keyword evidence="1" id="KW-0229">DNA integration</keyword>
<name>A0A7G6WW42_9ACTN</name>
<evidence type="ECO:0000313" key="7">
    <source>
        <dbReference type="EMBL" id="QNE18207.1"/>
    </source>
</evidence>
<dbReference type="InterPro" id="IPR011010">
    <property type="entry name" value="DNA_brk_join_enz"/>
</dbReference>
<dbReference type="RefSeq" id="WP_185447174.1">
    <property type="nucleotide sequence ID" value="NZ_CP043661.1"/>
</dbReference>
<dbReference type="InterPro" id="IPR010998">
    <property type="entry name" value="Integrase_recombinase_N"/>
</dbReference>
<dbReference type="GO" id="GO:0006310">
    <property type="term" value="P:DNA recombination"/>
    <property type="evidence" value="ECO:0007669"/>
    <property type="project" value="UniProtKB-KW"/>
</dbReference>
<dbReference type="InterPro" id="IPR044068">
    <property type="entry name" value="CB"/>
</dbReference>
<feature type="domain" description="Tyr recombinase" evidence="5">
    <location>
        <begin position="177"/>
        <end position="369"/>
    </location>
</feature>
<dbReference type="InterPro" id="IPR013762">
    <property type="entry name" value="Integrase-like_cat_sf"/>
</dbReference>
<dbReference type="PANTHER" id="PTHR30349">
    <property type="entry name" value="PHAGE INTEGRASE-RELATED"/>
    <property type="match status" value="1"/>
</dbReference>
<dbReference type="SUPFAM" id="SSF56349">
    <property type="entry name" value="DNA breaking-rejoining enzymes"/>
    <property type="match status" value="1"/>
</dbReference>
<sequence>MRVREIHDDGRLKAVELVDEDGPVEVACRFLQYLSDRNFSPNTWRAYGYDLRYLFMFLEEQQLSWQEFMAPTAMDFLSFMRRQESRKSAQRFGLTVIVGGEDGDRRLSPATVHRVLAGVSSFYDWASAVGLYSAESPMERHEDLALARVPDRHQPFTGGASRQRPMRRAVTVKRPLRLPRPLDDDLVEALLTSMTCLRDLAVMLLMLDGGLRPGEVLSLHLQDISYGHRRVVVRKRDDHPRGARPKSRSERVVDLQDPRTLEAVSRYVMGERPVESDSPFVFLVGGNRKTRCEPLSYDAVARMFARRMTALGRRTPDTTPHALRHTHATAMWEGGMRELTLQKRLGHASPESTRVYTRVSDETVLTEYARALESRR</sequence>
<dbReference type="EMBL" id="CP043661">
    <property type="protein sequence ID" value="QNE18207.1"/>
    <property type="molecule type" value="Genomic_DNA"/>
</dbReference>
<evidence type="ECO:0000256" key="3">
    <source>
        <dbReference type="ARBA" id="ARBA00023172"/>
    </source>
</evidence>
<reference evidence="7 8" key="2">
    <citation type="journal article" date="2020" name="Microbiol. Resour. Announc.">
        <title>Antarctic desert soil bacteria exhibit high novel natural product potential, evaluated through long-read genome sequencing and comparative genomics.</title>
        <authorList>
            <person name="Benaud N."/>
            <person name="Edwards R.J."/>
            <person name="Amos T.G."/>
            <person name="D'Agostino P.M."/>
            <person name="Gutierrez-Chavez C."/>
            <person name="Montgomery K."/>
            <person name="Nicetic I."/>
            <person name="Ferrari B.C."/>
        </authorList>
    </citation>
    <scope>NUCLEOTIDE SEQUENCE [LARGE SCALE GENOMIC DNA]</scope>
    <source>
        <strain evidence="7 8">SPB151</strain>
    </source>
</reference>
<dbReference type="PROSITE" id="PS51900">
    <property type="entry name" value="CB"/>
    <property type="match status" value="1"/>
</dbReference>
<dbReference type="Gene3D" id="1.10.150.130">
    <property type="match status" value="1"/>
</dbReference>
<protein>
    <submittedName>
        <fullName evidence="7">Tyrosine-type recombinase/integrase</fullName>
    </submittedName>
</protein>
<evidence type="ECO:0000313" key="8">
    <source>
        <dbReference type="Proteomes" id="UP000515563"/>
    </source>
</evidence>
<dbReference type="GO" id="GO:0015074">
    <property type="term" value="P:DNA integration"/>
    <property type="evidence" value="ECO:0007669"/>
    <property type="project" value="UniProtKB-KW"/>
</dbReference>
<dbReference type="PROSITE" id="PS51898">
    <property type="entry name" value="TYR_RECOMBINASE"/>
    <property type="match status" value="1"/>
</dbReference>
<dbReference type="Gene3D" id="1.10.443.10">
    <property type="entry name" value="Intergrase catalytic core"/>
    <property type="match status" value="1"/>
</dbReference>
<reference evidence="8" key="1">
    <citation type="submission" date="2019-09" db="EMBL/GenBank/DDBJ databases">
        <title>Antimicrobial potential of Antarctic Bacteria.</title>
        <authorList>
            <person name="Benaud N."/>
            <person name="Edwards R.J."/>
            <person name="Ferrari B.C."/>
        </authorList>
    </citation>
    <scope>NUCLEOTIDE SEQUENCE [LARGE SCALE GENOMIC DNA]</scope>
    <source>
        <strain evidence="8">SPB151</strain>
    </source>
</reference>
<dbReference type="PANTHER" id="PTHR30349:SF81">
    <property type="entry name" value="TYROSINE RECOMBINASE XERC"/>
    <property type="match status" value="1"/>
</dbReference>
<accession>A0A7G6WW42</accession>
<dbReference type="AlphaFoldDB" id="A0A7G6WW42"/>